<comment type="caution">
    <text evidence="6">The sequence shown here is derived from an EMBL/GenBank/DDBJ whole genome shotgun (WGS) entry which is preliminary data.</text>
</comment>
<dbReference type="RefSeq" id="WP_237344179.1">
    <property type="nucleotide sequence ID" value="NZ_JABWGX010000003.1"/>
</dbReference>
<dbReference type="InterPro" id="IPR050176">
    <property type="entry name" value="LTTR"/>
</dbReference>
<dbReference type="InterPro" id="IPR036390">
    <property type="entry name" value="WH_DNA-bd_sf"/>
</dbReference>
<dbReference type="SUPFAM" id="SSF46785">
    <property type="entry name" value="Winged helix' DNA-binding domain"/>
    <property type="match status" value="1"/>
</dbReference>
<dbReference type="InterPro" id="IPR000847">
    <property type="entry name" value="LysR_HTH_N"/>
</dbReference>
<proteinExistence type="inferred from homology"/>
<keyword evidence="3 6" id="KW-0238">DNA-binding</keyword>
<keyword evidence="7" id="KW-1185">Reference proteome</keyword>
<evidence type="ECO:0000313" key="6">
    <source>
        <dbReference type="EMBL" id="MDQ0503507.1"/>
    </source>
</evidence>
<dbReference type="PROSITE" id="PS50931">
    <property type="entry name" value="HTH_LYSR"/>
    <property type="match status" value="1"/>
</dbReference>
<dbReference type="PANTHER" id="PTHR30579">
    <property type="entry name" value="TRANSCRIPTIONAL REGULATOR"/>
    <property type="match status" value="1"/>
</dbReference>
<dbReference type="GO" id="GO:0003677">
    <property type="term" value="F:DNA binding"/>
    <property type="evidence" value="ECO:0007669"/>
    <property type="project" value="UniProtKB-KW"/>
</dbReference>
<protein>
    <submittedName>
        <fullName evidence="6">DNA-binding transcriptional LysR family regulator</fullName>
    </submittedName>
</protein>
<dbReference type="Pfam" id="PF03466">
    <property type="entry name" value="LysR_substrate"/>
    <property type="match status" value="1"/>
</dbReference>
<evidence type="ECO:0000256" key="4">
    <source>
        <dbReference type="ARBA" id="ARBA00023163"/>
    </source>
</evidence>
<dbReference type="Gene3D" id="3.40.190.10">
    <property type="entry name" value="Periplasmic binding protein-like II"/>
    <property type="match status" value="2"/>
</dbReference>
<evidence type="ECO:0000259" key="5">
    <source>
        <dbReference type="PROSITE" id="PS50931"/>
    </source>
</evidence>
<dbReference type="PANTHER" id="PTHR30579:SF7">
    <property type="entry name" value="HTH-TYPE TRANSCRIPTIONAL REGULATOR LRHA-RELATED"/>
    <property type="match status" value="1"/>
</dbReference>
<evidence type="ECO:0000256" key="1">
    <source>
        <dbReference type="ARBA" id="ARBA00009437"/>
    </source>
</evidence>
<sequence>MFDLDLLKAFVSVVDAGGFTRAGTRVHRTQSTVSQQIRRLEEQAGHALLVRGPRAVSVTAEGERLLAYARRILALSAEARAALADGGGNVVRLGIPEDFAVAALTGLVADFARDHPTVRLSVRCALSCDLAMDLDRGDLDLALMKRDGGGPAPATGAFVRASWPERLVWVAGAGLADPVARDPLPLVAFPQGCLYRNRAVHALEQAGRDWRIAYESPNLLGIEAALAGGLGVALLERRAVGAGHRVLGAAAGLPPVAPTKLVLCVADRPGAAASALAEAVVAFCDREAGVRSAA</sequence>
<keyword evidence="2" id="KW-0805">Transcription regulation</keyword>
<evidence type="ECO:0000256" key="2">
    <source>
        <dbReference type="ARBA" id="ARBA00023015"/>
    </source>
</evidence>
<dbReference type="Gene3D" id="1.10.10.10">
    <property type="entry name" value="Winged helix-like DNA-binding domain superfamily/Winged helix DNA-binding domain"/>
    <property type="match status" value="1"/>
</dbReference>
<dbReference type="EMBL" id="JAUSVY010000001">
    <property type="protein sequence ID" value="MDQ0503507.1"/>
    <property type="molecule type" value="Genomic_DNA"/>
</dbReference>
<comment type="similarity">
    <text evidence="1">Belongs to the LysR transcriptional regulatory family.</text>
</comment>
<dbReference type="Pfam" id="PF00126">
    <property type="entry name" value="HTH_1"/>
    <property type="match status" value="1"/>
</dbReference>
<dbReference type="SUPFAM" id="SSF53850">
    <property type="entry name" value="Periplasmic binding protein-like II"/>
    <property type="match status" value="1"/>
</dbReference>
<dbReference type="Proteomes" id="UP001241747">
    <property type="component" value="Unassembled WGS sequence"/>
</dbReference>
<reference evidence="6 7" key="1">
    <citation type="submission" date="2023-07" db="EMBL/GenBank/DDBJ databases">
        <title>Genomic Encyclopedia of Type Strains, Phase IV (KMG-IV): sequencing the most valuable type-strain genomes for metagenomic binning, comparative biology and taxonomic classification.</title>
        <authorList>
            <person name="Goeker M."/>
        </authorList>
    </citation>
    <scope>NUCLEOTIDE SEQUENCE [LARGE SCALE GENOMIC DNA]</scope>
    <source>
        <strain evidence="6 7">DSM 3770</strain>
    </source>
</reference>
<evidence type="ECO:0000256" key="3">
    <source>
        <dbReference type="ARBA" id="ARBA00023125"/>
    </source>
</evidence>
<dbReference type="InterPro" id="IPR005119">
    <property type="entry name" value="LysR_subst-bd"/>
</dbReference>
<evidence type="ECO:0000313" key="7">
    <source>
        <dbReference type="Proteomes" id="UP001241747"/>
    </source>
</evidence>
<organism evidence="6 7">
    <name type="scientific">Xanthobacter agilis</name>
    <dbReference type="NCBI Taxonomy" id="47492"/>
    <lineage>
        <taxon>Bacteria</taxon>
        <taxon>Pseudomonadati</taxon>
        <taxon>Pseudomonadota</taxon>
        <taxon>Alphaproteobacteria</taxon>
        <taxon>Hyphomicrobiales</taxon>
        <taxon>Xanthobacteraceae</taxon>
        <taxon>Xanthobacter</taxon>
    </lineage>
</organism>
<gene>
    <name evidence="6" type="ORF">QOZ94_000277</name>
</gene>
<accession>A0ABU0L8T9</accession>
<name>A0ABU0L8T9_XANAG</name>
<keyword evidence="4" id="KW-0804">Transcription</keyword>
<feature type="domain" description="HTH lysR-type" evidence="5">
    <location>
        <begin position="2"/>
        <end position="59"/>
    </location>
</feature>
<dbReference type="InterPro" id="IPR036388">
    <property type="entry name" value="WH-like_DNA-bd_sf"/>
</dbReference>
<dbReference type="PRINTS" id="PR00039">
    <property type="entry name" value="HTHLYSR"/>
</dbReference>